<dbReference type="InterPro" id="IPR013901">
    <property type="entry name" value="Anthrone_oxy"/>
</dbReference>
<name>A0A5C3QHY3_9AGAR</name>
<dbReference type="AlphaFoldDB" id="A0A5C3QHY3"/>
<evidence type="ECO:0000313" key="3">
    <source>
        <dbReference type="Proteomes" id="UP000305067"/>
    </source>
</evidence>
<keyword evidence="3" id="KW-1185">Reference proteome</keyword>
<dbReference type="Pfam" id="PF08592">
    <property type="entry name" value="Anthrone_oxy"/>
    <property type="match status" value="1"/>
</dbReference>
<feature type="transmembrane region" description="Helical" evidence="1">
    <location>
        <begin position="76"/>
        <end position="99"/>
    </location>
</feature>
<protein>
    <recommendedName>
        <fullName evidence="4">DUF1772-domain-containing protein</fullName>
    </recommendedName>
</protein>
<feature type="transmembrane region" description="Helical" evidence="1">
    <location>
        <begin position="163"/>
        <end position="182"/>
    </location>
</feature>
<feature type="transmembrane region" description="Helical" evidence="1">
    <location>
        <begin position="105"/>
        <end position="125"/>
    </location>
</feature>
<evidence type="ECO:0000256" key="1">
    <source>
        <dbReference type="SAM" id="Phobius"/>
    </source>
</evidence>
<sequence length="183" mass="19508">MTNLGALTIAPHALLNRLGSPFIASVGLGLAFSSYFFLGNIGCATSGVVPSLKVVELEDEKKVQLWAFAYDSGAPLFATSAVVSGLSYFTAAYLATPMYTSLKPWLVIAGLCSFFAPPWTLLIMASTNKPLLAARDRVLRNEKLGLKGLTATQRIDYWSKLHLARISASGVAWVIGLGAIILA</sequence>
<evidence type="ECO:0008006" key="4">
    <source>
        <dbReference type="Google" id="ProtNLM"/>
    </source>
</evidence>
<reference evidence="2 3" key="1">
    <citation type="journal article" date="2019" name="Nat. Ecol. Evol.">
        <title>Megaphylogeny resolves global patterns of mushroom evolution.</title>
        <authorList>
            <person name="Varga T."/>
            <person name="Krizsan K."/>
            <person name="Foldi C."/>
            <person name="Dima B."/>
            <person name="Sanchez-Garcia M."/>
            <person name="Sanchez-Ramirez S."/>
            <person name="Szollosi G.J."/>
            <person name="Szarkandi J.G."/>
            <person name="Papp V."/>
            <person name="Albert L."/>
            <person name="Andreopoulos W."/>
            <person name="Angelini C."/>
            <person name="Antonin V."/>
            <person name="Barry K.W."/>
            <person name="Bougher N.L."/>
            <person name="Buchanan P."/>
            <person name="Buyck B."/>
            <person name="Bense V."/>
            <person name="Catcheside P."/>
            <person name="Chovatia M."/>
            <person name="Cooper J."/>
            <person name="Damon W."/>
            <person name="Desjardin D."/>
            <person name="Finy P."/>
            <person name="Geml J."/>
            <person name="Haridas S."/>
            <person name="Hughes K."/>
            <person name="Justo A."/>
            <person name="Karasinski D."/>
            <person name="Kautmanova I."/>
            <person name="Kiss B."/>
            <person name="Kocsube S."/>
            <person name="Kotiranta H."/>
            <person name="LaButti K.M."/>
            <person name="Lechner B.E."/>
            <person name="Liimatainen K."/>
            <person name="Lipzen A."/>
            <person name="Lukacs Z."/>
            <person name="Mihaltcheva S."/>
            <person name="Morgado L.N."/>
            <person name="Niskanen T."/>
            <person name="Noordeloos M.E."/>
            <person name="Ohm R.A."/>
            <person name="Ortiz-Santana B."/>
            <person name="Ovrebo C."/>
            <person name="Racz N."/>
            <person name="Riley R."/>
            <person name="Savchenko A."/>
            <person name="Shiryaev A."/>
            <person name="Soop K."/>
            <person name="Spirin V."/>
            <person name="Szebenyi C."/>
            <person name="Tomsovsky M."/>
            <person name="Tulloss R.E."/>
            <person name="Uehling J."/>
            <person name="Grigoriev I.V."/>
            <person name="Vagvolgyi C."/>
            <person name="Papp T."/>
            <person name="Martin F.M."/>
            <person name="Miettinen O."/>
            <person name="Hibbett D.S."/>
            <person name="Nagy L.G."/>
        </authorList>
    </citation>
    <scope>NUCLEOTIDE SEQUENCE [LARGE SCALE GENOMIC DNA]</scope>
    <source>
        <strain evidence="2 3">CBS 309.79</strain>
    </source>
</reference>
<gene>
    <name evidence="2" type="ORF">BDV98DRAFT_530085</name>
</gene>
<dbReference type="EMBL" id="ML178825">
    <property type="protein sequence ID" value="TFL01332.1"/>
    <property type="molecule type" value="Genomic_DNA"/>
</dbReference>
<dbReference type="OrthoDB" id="5954308at2759"/>
<keyword evidence="1" id="KW-1133">Transmembrane helix</keyword>
<keyword evidence="1" id="KW-0812">Transmembrane</keyword>
<proteinExistence type="predicted"/>
<accession>A0A5C3QHY3</accession>
<dbReference type="Proteomes" id="UP000305067">
    <property type="component" value="Unassembled WGS sequence"/>
</dbReference>
<evidence type="ECO:0000313" key="2">
    <source>
        <dbReference type="EMBL" id="TFL01332.1"/>
    </source>
</evidence>
<organism evidence="2 3">
    <name type="scientific">Pterulicium gracile</name>
    <dbReference type="NCBI Taxonomy" id="1884261"/>
    <lineage>
        <taxon>Eukaryota</taxon>
        <taxon>Fungi</taxon>
        <taxon>Dikarya</taxon>
        <taxon>Basidiomycota</taxon>
        <taxon>Agaricomycotina</taxon>
        <taxon>Agaricomycetes</taxon>
        <taxon>Agaricomycetidae</taxon>
        <taxon>Agaricales</taxon>
        <taxon>Pleurotineae</taxon>
        <taxon>Pterulaceae</taxon>
        <taxon>Pterulicium</taxon>
    </lineage>
</organism>
<keyword evidence="1" id="KW-0472">Membrane</keyword>